<dbReference type="EMBL" id="JAENHL010000008">
    <property type="protein sequence ID" value="MBK1871047.1"/>
    <property type="molecule type" value="Genomic_DNA"/>
</dbReference>
<proteinExistence type="predicted"/>
<protein>
    <submittedName>
        <fullName evidence="1">PBP1A family penicillin-binding protein</fullName>
    </submittedName>
</protein>
<evidence type="ECO:0000313" key="2">
    <source>
        <dbReference type="Proteomes" id="UP000616151"/>
    </source>
</evidence>
<keyword evidence="2" id="KW-1185">Reference proteome</keyword>
<dbReference type="Proteomes" id="UP000616151">
    <property type="component" value="Unassembled WGS sequence"/>
</dbReference>
<comment type="caution">
    <text evidence="1">The sequence shown here is derived from an EMBL/GenBank/DDBJ whole genome shotgun (WGS) entry which is preliminary data.</text>
</comment>
<accession>A0ACC5REK6</accession>
<evidence type="ECO:0000313" key="1">
    <source>
        <dbReference type="EMBL" id="MBK1871047.1"/>
    </source>
</evidence>
<gene>
    <name evidence="1" type="ORF">JHL16_32070</name>
</gene>
<reference evidence="1" key="1">
    <citation type="submission" date="2021-01" db="EMBL/GenBank/DDBJ databases">
        <authorList>
            <person name="Sun Q."/>
        </authorList>
    </citation>
    <scope>NUCLEOTIDE SEQUENCE</scope>
    <source>
        <strain evidence="1">YIM B02566</strain>
    </source>
</reference>
<name>A0ACC5REK6_9HYPH</name>
<organism evidence="1 2">
    <name type="scientific">Taklimakanibacter albus</name>
    <dbReference type="NCBI Taxonomy" id="2800327"/>
    <lineage>
        <taxon>Bacteria</taxon>
        <taxon>Pseudomonadati</taxon>
        <taxon>Pseudomonadota</taxon>
        <taxon>Alphaproteobacteria</taxon>
        <taxon>Hyphomicrobiales</taxon>
        <taxon>Aestuariivirgaceae</taxon>
        <taxon>Taklimakanibacter</taxon>
    </lineage>
</organism>
<sequence>MNSNGRGGNKRGQRQERREPSLFGGRPSGGGGNRQVPQGRIPKRRRRSGFRIFSLFLTLVFWGIFAGAAGFGYLWLTLDQKGLFQIPAREPGIMVLAADGTVLAERGAFFGDDVRIADLPAYVPQAIIAIEDRRFRSHFGVDPLGLIRAMVENLRAGRVVQGGSTLTQQLAKNLFLKPDRTMGRKAQEAVLAIWLETQFTKDEILQLYMNRVYFGAGATGIEKAAQKYFGKSARDVTLAEAAILAAVLKAPSNYNPIANPEAATKRAHEVLNDMVDSGFIEPGDAQVALTAPATVKASDYVPSTQYIVDYVGEILPQLVRNYDQSIVVETTINPEIQTVAERSLRKRLNQDGPKFNVSQASFVMLDPTGAIISMVGGKSYVKSQFNRVTKAKRQPGSAFKPFVYLAAVEQGYGPDSVEVDEPVRIGDWEPENYKREYMGPVTLTRALALSLNTIAAKLAFNVSPTAVIATAHRLGITSDLANNASIALGTSEVTLLEMVAAFTPFANGGAPVQPYIVSRIMTRDGTLLYQRSGDGLGQVVSNYDLGAMNRMMRAVVTEGTGRSAQFGDYEIAGKTGTSQDYRDAWFIGYTAHYIAGVWAGNDDNSPTKKMTGGSIPAAIWKDVMADAHNGLSNLPLPGDDNPYNDGTGGAVASYSENYDAGADEEYLPRKRERRRGFFESLFGSSDDEGDEEYVPRQRQRDSGNAAERLRERGNSK</sequence>